<dbReference type="EMBL" id="CDMZ01001941">
    <property type="protein sequence ID" value="CEM39596.1"/>
    <property type="molecule type" value="Genomic_DNA"/>
</dbReference>
<gene>
    <name evidence="6" type="ORF">Cvel_24945</name>
</gene>
<dbReference type="PROSITE" id="PS00018">
    <property type="entry name" value="EF_HAND_1"/>
    <property type="match status" value="3"/>
</dbReference>
<evidence type="ECO:0008006" key="7">
    <source>
        <dbReference type="Google" id="ProtNLM"/>
    </source>
</evidence>
<keyword evidence="2" id="KW-0479">Metal-binding</keyword>
<dbReference type="SMART" id="SM00184">
    <property type="entry name" value="RING"/>
    <property type="match status" value="1"/>
</dbReference>
<sequence length="415" mass="46696">MGADQSRRRGSTTDNLSSSPTPATNPNRDAFNRPFETPSYPTVSPPQQAPAPTYQRQTTLTNYANQQSTTGRRPSASSSSPMRTPNGNPFVAPNGPAFPRYPQNVPPPAYDDTDAQRLTPTARAPARGRQQSPGGRMGGARHSIATDHTHQLPATGLGIPPRITSTTSTMRSCDANEEYAECPICFDELYKEPQAVLTWRGRRCCQHVFHKRCVGDMRRARQKHCPLCRRDFDDTLDVPDPTKDPRGWFRVVDLDGNGKLDRKEVIEVLKAALPVDWKKLEARLDNLWRQWDLDGSGFISEREMLDPQRGLLVWVRNHMDVRRNRGPPPDIRREKSGWFRYWDENSNGSLDKEEVCRAFIKTFNLSRDSEKVAGVRALLDALWVEFDPDGSGGIDEGEFVQREGLADTILANIGR</sequence>
<dbReference type="PROSITE" id="PS50089">
    <property type="entry name" value="ZF_RING_2"/>
    <property type="match status" value="1"/>
</dbReference>
<dbReference type="VEuPathDB" id="CryptoDB:Cvel_24945"/>
<feature type="domain" description="EF-hand" evidence="5">
    <location>
        <begin position="279"/>
        <end position="314"/>
    </location>
</feature>
<dbReference type="SMART" id="SM00054">
    <property type="entry name" value="EFh"/>
    <property type="match status" value="4"/>
</dbReference>
<feature type="region of interest" description="Disordered" evidence="3">
    <location>
        <begin position="1"/>
        <end position="168"/>
    </location>
</feature>
<name>A0A0G4H6Z1_9ALVE</name>
<dbReference type="InterPro" id="IPR013083">
    <property type="entry name" value="Znf_RING/FYVE/PHD"/>
</dbReference>
<dbReference type="InterPro" id="IPR002048">
    <property type="entry name" value="EF_hand_dom"/>
</dbReference>
<dbReference type="PROSITE" id="PS50222">
    <property type="entry name" value="EF_HAND_2"/>
    <property type="match status" value="2"/>
</dbReference>
<dbReference type="InterPro" id="IPR001841">
    <property type="entry name" value="Znf_RING"/>
</dbReference>
<dbReference type="Pfam" id="PF13639">
    <property type="entry name" value="zf-RING_2"/>
    <property type="match status" value="1"/>
</dbReference>
<feature type="compositionally biased region" description="Polar residues" evidence="3">
    <location>
        <begin position="54"/>
        <end position="67"/>
    </location>
</feature>
<dbReference type="Gene3D" id="3.30.40.10">
    <property type="entry name" value="Zinc/RING finger domain, C3HC4 (zinc finger)"/>
    <property type="match status" value="1"/>
</dbReference>
<dbReference type="AlphaFoldDB" id="A0A0G4H6Z1"/>
<evidence type="ECO:0000256" key="3">
    <source>
        <dbReference type="SAM" id="MobiDB-lite"/>
    </source>
</evidence>
<dbReference type="SUPFAM" id="SSF47473">
    <property type="entry name" value="EF-hand"/>
    <property type="match status" value="1"/>
</dbReference>
<evidence type="ECO:0000313" key="6">
    <source>
        <dbReference type="EMBL" id="CEM39596.1"/>
    </source>
</evidence>
<dbReference type="InterPro" id="IPR018247">
    <property type="entry name" value="EF_Hand_1_Ca_BS"/>
</dbReference>
<evidence type="ECO:0000259" key="4">
    <source>
        <dbReference type="PROSITE" id="PS50089"/>
    </source>
</evidence>
<dbReference type="CDD" id="cd00051">
    <property type="entry name" value="EFh"/>
    <property type="match status" value="1"/>
</dbReference>
<dbReference type="Pfam" id="PF13202">
    <property type="entry name" value="EF-hand_5"/>
    <property type="match status" value="1"/>
</dbReference>
<reference evidence="6" key="1">
    <citation type="submission" date="2014-11" db="EMBL/GenBank/DDBJ databases">
        <authorList>
            <person name="Otto D Thomas"/>
            <person name="Naeem Raeece"/>
        </authorList>
    </citation>
    <scope>NUCLEOTIDE SEQUENCE</scope>
</reference>
<feature type="domain" description="RING-type" evidence="4">
    <location>
        <begin position="182"/>
        <end position="229"/>
    </location>
</feature>
<keyword evidence="1" id="KW-0106">Calcium</keyword>
<evidence type="ECO:0000256" key="1">
    <source>
        <dbReference type="ARBA" id="ARBA00022837"/>
    </source>
</evidence>
<dbReference type="GO" id="GO:0008270">
    <property type="term" value="F:zinc ion binding"/>
    <property type="evidence" value="ECO:0007669"/>
    <property type="project" value="UniProtKB-KW"/>
</dbReference>
<keyword evidence="2" id="KW-0863">Zinc-finger</keyword>
<dbReference type="SUPFAM" id="SSF57850">
    <property type="entry name" value="RING/U-box"/>
    <property type="match status" value="1"/>
</dbReference>
<dbReference type="GO" id="GO:0005509">
    <property type="term" value="F:calcium ion binding"/>
    <property type="evidence" value="ECO:0007669"/>
    <property type="project" value="InterPro"/>
</dbReference>
<protein>
    <recommendedName>
        <fullName evidence="7">Calmodulin</fullName>
    </recommendedName>
</protein>
<keyword evidence="2" id="KW-0862">Zinc</keyword>
<accession>A0A0G4H6Z1</accession>
<proteinExistence type="predicted"/>
<organism evidence="6">
    <name type="scientific">Chromera velia CCMP2878</name>
    <dbReference type="NCBI Taxonomy" id="1169474"/>
    <lineage>
        <taxon>Eukaryota</taxon>
        <taxon>Sar</taxon>
        <taxon>Alveolata</taxon>
        <taxon>Colpodellida</taxon>
        <taxon>Chromeraceae</taxon>
        <taxon>Chromera</taxon>
    </lineage>
</organism>
<evidence type="ECO:0000256" key="2">
    <source>
        <dbReference type="PROSITE-ProRule" id="PRU00175"/>
    </source>
</evidence>
<feature type="compositionally biased region" description="Low complexity" evidence="3">
    <location>
        <begin position="68"/>
        <end position="85"/>
    </location>
</feature>
<feature type="domain" description="EF-hand" evidence="5">
    <location>
        <begin position="240"/>
        <end position="275"/>
    </location>
</feature>
<feature type="compositionally biased region" description="Polar residues" evidence="3">
    <location>
        <begin position="12"/>
        <end position="27"/>
    </location>
</feature>
<evidence type="ECO:0000259" key="5">
    <source>
        <dbReference type="PROSITE" id="PS50222"/>
    </source>
</evidence>
<dbReference type="InterPro" id="IPR011992">
    <property type="entry name" value="EF-hand-dom_pair"/>
</dbReference>
<dbReference type="Gene3D" id="1.10.238.10">
    <property type="entry name" value="EF-hand"/>
    <property type="match status" value="2"/>
</dbReference>